<evidence type="ECO:0000256" key="6">
    <source>
        <dbReference type="ARBA" id="ARBA00022989"/>
    </source>
</evidence>
<dbReference type="PANTHER" id="PTHR34702">
    <property type="entry name" value="NA(+)/H(+) ANTIPORTER SUBUNIT F1"/>
    <property type="match status" value="1"/>
</dbReference>
<sequence length="105" mass="11219">MTPEVFLFECAVAGIGMITLAVAIAFFRLAKGPSFADRVIALDMMTVAIVAFAAVYAVLTGDSAFIDVVIVLALVGFLSVVALARFAERRQIQISQDANPQEEHS</sequence>
<evidence type="ECO:0000256" key="5">
    <source>
        <dbReference type="ARBA" id="ARBA00022692"/>
    </source>
</evidence>
<feature type="transmembrane region" description="Helical" evidence="8">
    <location>
        <begin position="6"/>
        <end position="27"/>
    </location>
</feature>
<evidence type="ECO:0000256" key="4">
    <source>
        <dbReference type="ARBA" id="ARBA00022475"/>
    </source>
</evidence>
<keyword evidence="6 8" id="KW-1133">Transmembrane helix</keyword>
<comment type="similarity">
    <text evidence="2">Belongs to the CPA3 antiporters (TC 2.A.63) subunit F family.</text>
</comment>
<keyword evidence="7 8" id="KW-0472">Membrane</keyword>
<feature type="transmembrane region" description="Helical" evidence="8">
    <location>
        <begin position="65"/>
        <end position="86"/>
    </location>
</feature>
<keyword evidence="4" id="KW-1003">Cell membrane</keyword>
<dbReference type="AlphaFoldDB" id="A0A1Y5RSH3"/>
<keyword evidence="3" id="KW-0813">Transport</keyword>
<organism evidence="9 10">
    <name type="scientific">Aquimixticola soesokkakensis</name>
    <dbReference type="NCBI Taxonomy" id="1519096"/>
    <lineage>
        <taxon>Bacteria</taxon>
        <taxon>Pseudomonadati</taxon>
        <taxon>Pseudomonadota</taxon>
        <taxon>Alphaproteobacteria</taxon>
        <taxon>Rhodobacterales</taxon>
        <taxon>Paracoccaceae</taxon>
        <taxon>Aquimixticola</taxon>
    </lineage>
</organism>
<comment type="subcellular location">
    <subcellularLocation>
        <location evidence="1">Cell membrane</location>
        <topology evidence="1">Multi-pass membrane protein</topology>
    </subcellularLocation>
</comment>
<dbReference type="GO" id="GO:0015385">
    <property type="term" value="F:sodium:proton antiporter activity"/>
    <property type="evidence" value="ECO:0007669"/>
    <property type="project" value="TreeGrafter"/>
</dbReference>
<name>A0A1Y5RSH3_9RHOB</name>
<gene>
    <name evidence="9" type="primary">mrpF</name>
    <name evidence="9" type="ORF">AQS8620_00714</name>
</gene>
<dbReference type="OrthoDB" id="9800226at2"/>
<evidence type="ECO:0000256" key="7">
    <source>
        <dbReference type="ARBA" id="ARBA00023136"/>
    </source>
</evidence>
<dbReference type="Proteomes" id="UP000193862">
    <property type="component" value="Unassembled WGS sequence"/>
</dbReference>
<keyword evidence="10" id="KW-1185">Reference proteome</keyword>
<proteinExistence type="inferred from homology"/>
<evidence type="ECO:0000313" key="9">
    <source>
        <dbReference type="EMBL" id="SLN24437.1"/>
    </source>
</evidence>
<dbReference type="GO" id="GO:0005886">
    <property type="term" value="C:plasma membrane"/>
    <property type="evidence" value="ECO:0007669"/>
    <property type="project" value="UniProtKB-SubCell"/>
</dbReference>
<dbReference type="PANTHER" id="PTHR34702:SF1">
    <property type="entry name" value="NA(+)_H(+) ANTIPORTER SUBUNIT F"/>
    <property type="match status" value="1"/>
</dbReference>
<dbReference type="InterPro" id="IPR007208">
    <property type="entry name" value="MrpF/PhaF-like"/>
</dbReference>
<evidence type="ECO:0000313" key="10">
    <source>
        <dbReference type="Proteomes" id="UP000193862"/>
    </source>
</evidence>
<protein>
    <submittedName>
        <fullName evidence="9">Na(+)/H(+) antiporter subunit F</fullName>
    </submittedName>
</protein>
<evidence type="ECO:0000256" key="8">
    <source>
        <dbReference type="SAM" id="Phobius"/>
    </source>
</evidence>
<dbReference type="Pfam" id="PF04066">
    <property type="entry name" value="MrpF_PhaF"/>
    <property type="match status" value="1"/>
</dbReference>
<keyword evidence="5 8" id="KW-0812">Transmembrane</keyword>
<accession>A0A1Y5RSH3</accession>
<dbReference type="EMBL" id="FWFS01000002">
    <property type="protein sequence ID" value="SLN24437.1"/>
    <property type="molecule type" value="Genomic_DNA"/>
</dbReference>
<evidence type="ECO:0000256" key="1">
    <source>
        <dbReference type="ARBA" id="ARBA00004651"/>
    </source>
</evidence>
<reference evidence="9 10" key="1">
    <citation type="submission" date="2017-03" db="EMBL/GenBank/DDBJ databases">
        <authorList>
            <person name="Afonso C.L."/>
            <person name="Miller P.J."/>
            <person name="Scott M.A."/>
            <person name="Spackman E."/>
            <person name="Goraichik I."/>
            <person name="Dimitrov K.M."/>
            <person name="Suarez D.L."/>
            <person name="Swayne D.E."/>
        </authorList>
    </citation>
    <scope>NUCLEOTIDE SEQUENCE [LARGE SCALE GENOMIC DNA]</scope>
    <source>
        <strain evidence="9 10">CECT 8620</strain>
    </source>
</reference>
<feature type="transmembrane region" description="Helical" evidence="8">
    <location>
        <begin position="39"/>
        <end position="59"/>
    </location>
</feature>
<evidence type="ECO:0000256" key="2">
    <source>
        <dbReference type="ARBA" id="ARBA00009212"/>
    </source>
</evidence>
<evidence type="ECO:0000256" key="3">
    <source>
        <dbReference type="ARBA" id="ARBA00022448"/>
    </source>
</evidence>
<dbReference type="RefSeq" id="WP_085835471.1">
    <property type="nucleotide sequence ID" value="NZ_FWFS01000002.1"/>
</dbReference>